<reference evidence="4 5" key="1">
    <citation type="submission" date="2019-12" db="EMBL/GenBank/DDBJ databases">
        <title>Genomic-based taxomic classification of the family Erythrobacteraceae.</title>
        <authorList>
            <person name="Xu L."/>
        </authorList>
    </citation>
    <scope>NUCLEOTIDE SEQUENCE [LARGE SCALE GENOMIC DNA]</scope>
    <source>
        <strain evidence="4 5">DSM 18604</strain>
    </source>
</reference>
<keyword evidence="5" id="KW-1185">Reference proteome</keyword>
<name>A0A845ACM4_9SPHN</name>
<keyword evidence="2 4" id="KW-0378">Hydrolase</keyword>
<dbReference type="AlphaFoldDB" id="A0A845ACM4"/>
<dbReference type="RefSeq" id="WP_160739937.1">
    <property type="nucleotide sequence ID" value="NZ_WTYQ01000004.1"/>
</dbReference>
<evidence type="ECO:0000256" key="2">
    <source>
        <dbReference type="ARBA" id="ARBA00022801"/>
    </source>
</evidence>
<dbReference type="NCBIfam" id="TIGR01490">
    <property type="entry name" value="HAD-SF-IB-hyp1"/>
    <property type="match status" value="1"/>
</dbReference>
<dbReference type="OrthoDB" id="7739434at2"/>
<dbReference type="Pfam" id="PF12710">
    <property type="entry name" value="HAD"/>
    <property type="match status" value="1"/>
</dbReference>
<accession>A0A845ACM4</accession>
<sequence>MTELAIFDLDRTLTIRPTYSAFLIYAARHLSPWRLGLLPLLAPHAAGYAMKRIPRRRMKEAMHAMALGKRVGRHKVEAVADSFAEKLVENGIFPQAQSLFAKERQAGRRIVLATAAPALYVEPLAHRLKIDDVIATRNSWHGDVLLSDISEDNCYAACKQHRIAEWLEEQGIARNNARITFYSDHASDLPTFEWVDEPVAVNPSKALATIARARGWRVLDWRAEMARA</sequence>
<proteinExistence type="predicted"/>
<dbReference type="PANTHER" id="PTHR43344">
    <property type="entry name" value="PHOSPHOSERINE PHOSPHATASE"/>
    <property type="match status" value="1"/>
</dbReference>
<evidence type="ECO:0000313" key="5">
    <source>
        <dbReference type="Proteomes" id="UP000460561"/>
    </source>
</evidence>
<gene>
    <name evidence="4" type="ORF">GRI39_11915</name>
</gene>
<dbReference type="InterPro" id="IPR006385">
    <property type="entry name" value="HAD_hydro_SerB1"/>
</dbReference>
<evidence type="ECO:0000313" key="4">
    <source>
        <dbReference type="EMBL" id="MXP26741.1"/>
    </source>
</evidence>
<dbReference type="GO" id="GO:0016787">
    <property type="term" value="F:hydrolase activity"/>
    <property type="evidence" value="ECO:0007669"/>
    <property type="project" value="UniProtKB-KW"/>
</dbReference>
<dbReference type="Gene3D" id="1.20.1440.100">
    <property type="entry name" value="SG protein - dephosphorylation function"/>
    <property type="match status" value="1"/>
</dbReference>
<dbReference type="Proteomes" id="UP000460561">
    <property type="component" value="Unassembled WGS sequence"/>
</dbReference>
<protein>
    <submittedName>
        <fullName evidence="4">HAD-IB family hydrolase</fullName>
    </submittedName>
</protein>
<keyword evidence="1" id="KW-0479">Metal-binding</keyword>
<dbReference type="SUPFAM" id="SSF56784">
    <property type="entry name" value="HAD-like"/>
    <property type="match status" value="1"/>
</dbReference>
<dbReference type="InterPro" id="IPR023214">
    <property type="entry name" value="HAD_sf"/>
</dbReference>
<organism evidence="4 5">
    <name type="scientific">Altericroceibacterium indicum</name>
    <dbReference type="NCBI Taxonomy" id="374177"/>
    <lineage>
        <taxon>Bacteria</taxon>
        <taxon>Pseudomonadati</taxon>
        <taxon>Pseudomonadota</taxon>
        <taxon>Alphaproteobacteria</taxon>
        <taxon>Sphingomonadales</taxon>
        <taxon>Erythrobacteraceae</taxon>
        <taxon>Altericroceibacterium</taxon>
    </lineage>
</organism>
<comment type="caution">
    <text evidence="4">The sequence shown here is derived from an EMBL/GenBank/DDBJ whole genome shotgun (WGS) entry which is preliminary data.</text>
</comment>
<dbReference type="NCBIfam" id="TIGR01488">
    <property type="entry name" value="HAD-SF-IB"/>
    <property type="match status" value="1"/>
</dbReference>
<dbReference type="InterPro" id="IPR050582">
    <property type="entry name" value="HAD-like_SerB"/>
</dbReference>
<evidence type="ECO:0000256" key="1">
    <source>
        <dbReference type="ARBA" id="ARBA00022723"/>
    </source>
</evidence>
<dbReference type="InterPro" id="IPR036412">
    <property type="entry name" value="HAD-like_sf"/>
</dbReference>
<dbReference type="PANTHER" id="PTHR43344:SF13">
    <property type="entry name" value="PHOSPHATASE RV3661-RELATED"/>
    <property type="match status" value="1"/>
</dbReference>
<keyword evidence="3" id="KW-0460">Magnesium</keyword>
<dbReference type="EMBL" id="WTYQ01000004">
    <property type="protein sequence ID" value="MXP26741.1"/>
    <property type="molecule type" value="Genomic_DNA"/>
</dbReference>
<evidence type="ECO:0000256" key="3">
    <source>
        <dbReference type="ARBA" id="ARBA00022842"/>
    </source>
</evidence>
<dbReference type="Gene3D" id="3.40.50.1000">
    <property type="entry name" value="HAD superfamily/HAD-like"/>
    <property type="match status" value="1"/>
</dbReference>
<dbReference type="GO" id="GO:0046872">
    <property type="term" value="F:metal ion binding"/>
    <property type="evidence" value="ECO:0007669"/>
    <property type="project" value="UniProtKB-KW"/>
</dbReference>